<dbReference type="EMBL" id="DWWK01000192">
    <property type="protein sequence ID" value="HJC39698.1"/>
    <property type="molecule type" value="Genomic_DNA"/>
</dbReference>
<evidence type="ECO:0000256" key="5">
    <source>
        <dbReference type="ARBA" id="ARBA00023163"/>
    </source>
</evidence>
<evidence type="ECO:0000313" key="9">
    <source>
        <dbReference type="Proteomes" id="UP000823894"/>
    </source>
</evidence>
<gene>
    <name evidence="8" type="ORF">H9757_11655</name>
</gene>
<keyword evidence="3" id="KW-0731">Sigma factor</keyword>
<dbReference type="SUPFAM" id="SSF88946">
    <property type="entry name" value="Sigma2 domain of RNA polymerase sigma factors"/>
    <property type="match status" value="1"/>
</dbReference>
<dbReference type="Gene3D" id="1.10.1740.10">
    <property type="match status" value="1"/>
</dbReference>
<evidence type="ECO:0000259" key="7">
    <source>
        <dbReference type="Pfam" id="PF08281"/>
    </source>
</evidence>
<keyword evidence="4" id="KW-0238">DNA-binding</keyword>
<evidence type="ECO:0000256" key="4">
    <source>
        <dbReference type="ARBA" id="ARBA00023125"/>
    </source>
</evidence>
<dbReference type="InterPro" id="IPR039425">
    <property type="entry name" value="RNA_pol_sigma-70-like"/>
</dbReference>
<dbReference type="InterPro" id="IPR013325">
    <property type="entry name" value="RNA_pol_sigma_r2"/>
</dbReference>
<protein>
    <submittedName>
        <fullName evidence="8">RNA polymerase sigma factor</fullName>
    </submittedName>
</protein>
<evidence type="ECO:0000313" key="8">
    <source>
        <dbReference type="EMBL" id="HJC39698.1"/>
    </source>
</evidence>
<sequence>MLEQFYKDCRNELIGWCTTLTHDPMLAEDLVHEAFLRAMEQYLATLESLSHGQKKAWFYRVIKNMYIDRIRHQRFESVSEELPGQGSNAPEYDGIDWEQLLGTLPGKEGVFFAMRYLEGYTSTEIGNFFHIPAGTVRAQLSSARKHLKAALKGENYV</sequence>
<dbReference type="SUPFAM" id="SSF88659">
    <property type="entry name" value="Sigma3 and sigma4 domains of RNA polymerase sigma factors"/>
    <property type="match status" value="1"/>
</dbReference>
<dbReference type="InterPro" id="IPR013249">
    <property type="entry name" value="RNA_pol_sigma70_r4_t2"/>
</dbReference>
<reference evidence="8" key="1">
    <citation type="journal article" date="2021" name="PeerJ">
        <title>Extensive microbial diversity within the chicken gut microbiome revealed by metagenomics and culture.</title>
        <authorList>
            <person name="Gilroy R."/>
            <person name="Ravi A."/>
            <person name="Getino M."/>
            <person name="Pursley I."/>
            <person name="Horton D.L."/>
            <person name="Alikhan N.F."/>
            <person name="Baker D."/>
            <person name="Gharbi K."/>
            <person name="Hall N."/>
            <person name="Watson M."/>
            <person name="Adriaenssens E.M."/>
            <person name="Foster-Nyarko E."/>
            <person name="Jarju S."/>
            <person name="Secka A."/>
            <person name="Antonio M."/>
            <person name="Oren A."/>
            <person name="Chaudhuri R.R."/>
            <person name="La Ragione R."/>
            <person name="Hildebrand F."/>
            <person name="Pallen M.J."/>
        </authorList>
    </citation>
    <scope>NUCLEOTIDE SEQUENCE</scope>
    <source>
        <strain evidence="8">ChiGjej1B1-1692</strain>
    </source>
</reference>
<dbReference type="Pfam" id="PF08281">
    <property type="entry name" value="Sigma70_r4_2"/>
    <property type="match status" value="1"/>
</dbReference>
<dbReference type="GO" id="GO:0003677">
    <property type="term" value="F:DNA binding"/>
    <property type="evidence" value="ECO:0007669"/>
    <property type="project" value="UniProtKB-KW"/>
</dbReference>
<keyword evidence="5" id="KW-0804">Transcription</keyword>
<comment type="similarity">
    <text evidence="1">Belongs to the sigma-70 factor family. ECF subfamily.</text>
</comment>
<dbReference type="InterPro" id="IPR013324">
    <property type="entry name" value="RNA_pol_sigma_r3/r4-like"/>
</dbReference>
<dbReference type="GO" id="GO:0006352">
    <property type="term" value="P:DNA-templated transcription initiation"/>
    <property type="evidence" value="ECO:0007669"/>
    <property type="project" value="InterPro"/>
</dbReference>
<dbReference type="AlphaFoldDB" id="A0A9D2NYA2"/>
<dbReference type="NCBIfam" id="TIGR02937">
    <property type="entry name" value="sigma70-ECF"/>
    <property type="match status" value="1"/>
</dbReference>
<keyword evidence="2" id="KW-0805">Transcription regulation</keyword>
<dbReference type="PANTHER" id="PTHR43133:SF8">
    <property type="entry name" value="RNA POLYMERASE SIGMA FACTOR HI_1459-RELATED"/>
    <property type="match status" value="1"/>
</dbReference>
<organism evidence="8 9">
    <name type="scientific">Candidatus Mediterraneibacter faecigallinarum</name>
    <dbReference type="NCBI Taxonomy" id="2838669"/>
    <lineage>
        <taxon>Bacteria</taxon>
        <taxon>Bacillati</taxon>
        <taxon>Bacillota</taxon>
        <taxon>Clostridia</taxon>
        <taxon>Lachnospirales</taxon>
        <taxon>Lachnospiraceae</taxon>
        <taxon>Mediterraneibacter</taxon>
    </lineage>
</organism>
<evidence type="ECO:0000256" key="3">
    <source>
        <dbReference type="ARBA" id="ARBA00023082"/>
    </source>
</evidence>
<proteinExistence type="inferred from homology"/>
<dbReference type="Pfam" id="PF04542">
    <property type="entry name" value="Sigma70_r2"/>
    <property type="match status" value="1"/>
</dbReference>
<accession>A0A9D2NYA2</accession>
<dbReference type="InterPro" id="IPR036388">
    <property type="entry name" value="WH-like_DNA-bd_sf"/>
</dbReference>
<evidence type="ECO:0000259" key="6">
    <source>
        <dbReference type="Pfam" id="PF04542"/>
    </source>
</evidence>
<feature type="domain" description="RNA polymerase sigma factor 70 region 4 type 2" evidence="7">
    <location>
        <begin position="98"/>
        <end position="147"/>
    </location>
</feature>
<evidence type="ECO:0000256" key="1">
    <source>
        <dbReference type="ARBA" id="ARBA00010641"/>
    </source>
</evidence>
<reference evidence="8" key="2">
    <citation type="submission" date="2021-04" db="EMBL/GenBank/DDBJ databases">
        <authorList>
            <person name="Gilroy R."/>
        </authorList>
    </citation>
    <scope>NUCLEOTIDE SEQUENCE</scope>
    <source>
        <strain evidence="8">ChiGjej1B1-1692</strain>
    </source>
</reference>
<comment type="caution">
    <text evidence="8">The sequence shown here is derived from an EMBL/GenBank/DDBJ whole genome shotgun (WGS) entry which is preliminary data.</text>
</comment>
<feature type="domain" description="RNA polymerase sigma-70 region 2" evidence="6">
    <location>
        <begin position="6"/>
        <end position="74"/>
    </location>
</feature>
<dbReference type="Proteomes" id="UP000823894">
    <property type="component" value="Unassembled WGS sequence"/>
</dbReference>
<dbReference type="InterPro" id="IPR007627">
    <property type="entry name" value="RNA_pol_sigma70_r2"/>
</dbReference>
<dbReference type="Gene3D" id="1.10.10.10">
    <property type="entry name" value="Winged helix-like DNA-binding domain superfamily/Winged helix DNA-binding domain"/>
    <property type="match status" value="1"/>
</dbReference>
<dbReference type="PANTHER" id="PTHR43133">
    <property type="entry name" value="RNA POLYMERASE ECF-TYPE SIGMA FACTO"/>
    <property type="match status" value="1"/>
</dbReference>
<name>A0A9D2NYA2_9FIRM</name>
<dbReference type="CDD" id="cd06171">
    <property type="entry name" value="Sigma70_r4"/>
    <property type="match status" value="1"/>
</dbReference>
<dbReference type="GO" id="GO:0016987">
    <property type="term" value="F:sigma factor activity"/>
    <property type="evidence" value="ECO:0007669"/>
    <property type="project" value="UniProtKB-KW"/>
</dbReference>
<dbReference type="InterPro" id="IPR014284">
    <property type="entry name" value="RNA_pol_sigma-70_dom"/>
</dbReference>
<evidence type="ECO:0000256" key="2">
    <source>
        <dbReference type="ARBA" id="ARBA00023015"/>
    </source>
</evidence>